<keyword evidence="4" id="KW-0862">Zinc</keyword>
<organism evidence="10 11">
    <name type="scientific">Gadus morhua</name>
    <name type="common">Atlantic cod</name>
    <dbReference type="NCBI Taxonomy" id="8049"/>
    <lineage>
        <taxon>Eukaryota</taxon>
        <taxon>Metazoa</taxon>
        <taxon>Chordata</taxon>
        <taxon>Craniata</taxon>
        <taxon>Vertebrata</taxon>
        <taxon>Euteleostomi</taxon>
        <taxon>Actinopterygii</taxon>
        <taxon>Neopterygii</taxon>
        <taxon>Teleostei</taxon>
        <taxon>Neoteleostei</taxon>
        <taxon>Acanthomorphata</taxon>
        <taxon>Zeiogadaria</taxon>
        <taxon>Gadariae</taxon>
        <taxon>Gadiformes</taxon>
        <taxon>Gadoidei</taxon>
        <taxon>Gadidae</taxon>
        <taxon>Gadus</taxon>
    </lineage>
</organism>
<protein>
    <recommendedName>
        <fullName evidence="9">CW-type domain-containing protein</fullName>
    </recommendedName>
</protein>
<evidence type="ECO:0000256" key="8">
    <source>
        <dbReference type="SAM" id="MobiDB-lite"/>
    </source>
</evidence>
<feature type="coiled-coil region" evidence="7">
    <location>
        <begin position="797"/>
        <end position="838"/>
    </location>
</feature>
<dbReference type="Gene3D" id="3.30.40.100">
    <property type="match status" value="1"/>
</dbReference>
<feature type="domain" description="CW-type" evidence="9">
    <location>
        <begin position="453"/>
        <end position="507"/>
    </location>
</feature>
<dbReference type="SUPFAM" id="SSF55874">
    <property type="entry name" value="ATPase domain of HSP90 chaperone/DNA topoisomerase II/histidine kinase"/>
    <property type="match status" value="1"/>
</dbReference>
<feature type="compositionally biased region" description="Basic and acidic residues" evidence="8">
    <location>
        <begin position="710"/>
        <end position="720"/>
    </location>
</feature>
<keyword evidence="3" id="KW-0863">Zinc-finger</keyword>
<evidence type="ECO:0000313" key="11">
    <source>
        <dbReference type="Proteomes" id="UP000694546"/>
    </source>
</evidence>
<feature type="region of interest" description="Disordered" evidence="8">
    <location>
        <begin position="540"/>
        <end position="613"/>
    </location>
</feature>
<evidence type="ECO:0000256" key="5">
    <source>
        <dbReference type="ARBA" id="ARBA00023054"/>
    </source>
</evidence>
<keyword evidence="5 7" id="KW-0175">Coiled coil</keyword>
<keyword evidence="2" id="KW-0479">Metal-binding</keyword>
<dbReference type="Pfam" id="PF13589">
    <property type="entry name" value="HATPase_c_3"/>
    <property type="match status" value="1"/>
</dbReference>
<reference evidence="10" key="2">
    <citation type="submission" date="2025-09" db="UniProtKB">
        <authorList>
            <consortium name="Ensembl"/>
        </authorList>
    </citation>
    <scope>IDENTIFICATION</scope>
</reference>
<feature type="compositionally biased region" description="Pro residues" evidence="8">
    <location>
        <begin position="584"/>
        <end position="595"/>
    </location>
</feature>
<dbReference type="Pfam" id="PF23327">
    <property type="entry name" value="Chromo_MORC2_6th"/>
    <property type="match status" value="1"/>
</dbReference>
<evidence type="ECO:0000256" key="7">
    <source>
        <dbReference type="SAM" id="Coils"/>
    </source>
</evidence>
<dbReference type="GO" id="GO:0046872">
    <property type="term" value="F:metal ion binding"/>
    <property type="evidence" value="ECO:0007669"/>
    <property type="project" value="UniProtKB-KW"/>
</dbReference>
<dbReference type="GeneTree" id="ENSGT00940000153998"/>
<dbReference type="Ensembl" id="ENSGMOT00000033155.1">
    <property type="protein sequence ID" value="ENSGMOP00000047230.1"/>
    <property type="gene ID" value="ENSGMOG00000013174.2"/>
</dbReference>
<dbReference type="InterPro" id="IPR011124">
    <property type="entry name" value="Znf_CW"/>
</dbReference>
<dbReference type="GO" id="GO:0005634">
    <property type="term" value="C:nucleus"/>
    <property type="evidence" value="ECO:0007669"/>
    <property type="project" value="UniProtKB-SubCell"/>
</dbReference>
<evidence type="ECO:0000256" key="4">
    <source>
        <dbReference type="ARBA" id="ARBA00022833"/>
    </source>
</evidence>
<accession>A0A8C5BK41</accession>
<dbReference type="Pfam" id="PF07496">
    <property type="entry name" value="zf-CW"/>
    <property type="match status" value="1"/>
</dbReference>
<dbReference type="PANTHER" id="PTHR23337">
    <property type="entry name" value="ZINC FINGER CW-TYPE COILED-COIL DOMAIN PROTEIN 1"/>
    <property type="match status" value="1"/>
</dbReference>
<evidence type="ECO:0000256" key="2">
    <source>
        <dbReference type="ARBA" id="ARBA00022723"/>
    </source>
</evidence>
<comment type="subcellular location">
    <subcellularLocation>
        <location evidence="1">Nucleus</location>
    </subcellularLocation>
</comment>
<name>A0A8C5BK41_GADMO</name>
<dbReference type="Pfam" id="PF17942">
    <property type="entry name" value="Morc6_S5"/>
    <property type="match status" value="1"/>
</dbReference>
<evidence type="ECO:0000259" key="9">
    <source>
        <dbReference type="PROSITE" id="PS51050"/>
    </source>
</evidence>
<keyword evidence="11" id="KW-1185">Reference proteome</keyword>
<dbReference type="InterPro" id="IPR056360">
    <property type="entry name" value="Chromo_MORC2_6th"/>
</dbReference>
<evidence type="ECO:0000313" key="10">
    <source>
        <dbReference type="Ensembl" id="ENSGMOP00000047230.1"/>
    </source>
</evidence>
<dbReference type="AlphaFoldDB" id="A0A8C5BK41"/>
<feature type="compositionally biased region" description="Low complexity" evidence="8">
    <location>
        <begin position="598"/>
        <end position="613"/>
    </location>
</feature>
<dbReference type="Proteomes" id="UP000694546">
    <property type="component" value="Chromosome 11"/>
</dbReference>
<dbReference type="PANTHER" id="PTHR23337:SF3">
    <property type="entry name" value="MORC FAMILY CW-TYPE ZINC FINGER 2"/>
    <property type="match status" value="1"/>
</dbReference>
<dbReference type="InterPro" id="IPR036890">
    <property type="entry name" value="HATPase_C_sf"/>
</dbReference>
<evidence type="ECO:0000256" key="6">
    <source>
        <dbReference type="ARBA" id="ARBA00023242"/>
    </source>
</evidence>
<evidence type="ECO:0000256" key="3">
    <source>
        <dbReference type="ARBA" id="ARBA00022771"/>
    </source>
</evidence>
<reference evidence="10" key="1">
    <citation type="submission" date="2025-08" db="UniProtKB">
        <authorList>
            <consortium name="Ensembl"/>
        </authorList>
    </citation>
    <scope>IDENTIFICATION</scope>
</reference>
<feature type="compositionally biased region" description="Polar residues" evidence="8">
    <location>
        <begin position="721"/>
        <end position="733"/>
    </location>
</feature>
<evidence type="ECO:0000256" key="1">
    <source>
        <dbReference type="ARBA" id="ARBA00004123"/>
    </source>
</evidence>
<dbReference type="InterPro" id="IPR041006">
    <property type="entry name" value="Morc_S5"/>
</dbReference>
<feature type="region of interest" description="Disordered" evidence="8">
    <location>
        <begin position="695"/>
        <end position="733"/>
    </location>
</feature>
<dbReference type="PROSITE" id="PS51050">
    <property type="entry name" value="ZF_CW"/>
    <property type="match status" value="1"/>
</dbReference>
<proteinExistence type="predicted"/>
<sequence length="840" mass="95261">MAYHSYSSLNRAQLTFEYLHTNSTTHEFLFGALAELVDNSRDANATRIDIYTGTSLNATHVIQFGKSSKRSSESSQIGQYGNGLKSGSMRIGKDFILFTKKENTLSCLFLSRTFHEEEGLDEVIVPLPTWDLTTKQPLTSDPEKYAIETELIYKYSPFKNQQQLMEQFAKIDSSSGTLVIIYNLKLMDTREPELDVESDHQDILMAATPVEGVKPEKRSFRAYAAVLYIDPRMRIFIQGHKVRTKRLSCCLYKPRSYKYSSTRFKTRAEQEVKKAEHLAKIGESRPDSDQPNTVLRKAQDAAMMMRRDADMKRKMQESKQKALKEPKELSFIFGVNIEHRDLDGMFVYNCSRLIKMYEKTGPQLEGGMACGGVVGVVDVPYLVLEPTHNKQDFADAKEYRHLLKSMGEHLAQYWKDTNIAQKGIVKFWDEFGYLSANWSSPPSPEQRYKRRRAMEIPLTIQCDKCLKWRTLPFQMDAVDKRYPDSWMCLMNPDSSQDRCDAPEQKQNLPCGVLKKDKQSAEDKQKEITDKIRAQQEKLEALQATRSSERSTSRPRSPPLPSHLKNAPSVPPPRATPPRAARTAGPPPPPALAPDPPRGRAAGRPATPAAKAPAKVLKNTLKSGSGSGEQRLMLCVPADKGMQVEVRVNMEWFTGKVVAVEVNKKSVRWKVKFDYVPRSTPKDRWVFKGGEDVRLMRPASPVSQTPDTQQEAEKGPARMEPDTTQPGTSREVTGSMVSMMRTMLRYFFPPDFRIPKDDVNGMTAEELVAFPLKEYFQQYELGLQSLCNSYQSRADAKAKAVEEKSSNAETKLKEADEKLQKLRANIVSLLQKVQEVNIDEL</sequence>
<keyword evidence="6" id="KW-0539">Nucleus</keyword>